<keyword evidence="1 3" id="KW-0238">DNA-binding</keyword>
<dbReference type="Gene3D" id="1.10.30.10">
    <property type="entry name" value="High mobility group box domain"/>
    <property type="match status" value="1"/>
</dbReference>
<evidence type="ECO:0000313" key="5">
    <source>
        <dbReference type="EMBL" id="PWW79952.1"/>
    </source>
</evidence>
<evidence type="ECO:0000259" key="4">
    <source>
        <dbReference type="PROSITE" id="PS50118"/>
    </source>
</evidence>
<dbReference type="InterPro" id="IPR009071">
    <property type="entry name" value="HMG_box_dom"/>
</dbReference>
<dbReference type="AlphaFoldDB" id="A0A317SZW2"/>
<dbReference type="PANTHER" id="PTHR45789">
    <property type="entry name" value="FI18025P1"/>
    <property type="match status" value="1"/>
</dbReference>
<dbReference type="STRING" id="42249.A0A317SZW2"/>
<dbReference type="InterPro" id="IPR036910">
    <property type="entry name" value="HMG_box_dom_sf"/>
</dbReference>
<evidence type="ECO:0000313" key="6">
    <source>
        <dbReference type="Proteomes" id="UP000246991"/>
    </source>
</evidence>
<evidence type="ECO:0000256" key="1">
    <source>
        <dbReference type="ARBA" id="ARBA00023125"/>
    </source>
</evidence>
<dbReference type="EMBL" id="PYWC01000005">
    <property type="protein sequence ID" value="PWW79952.1"/>
    <property type="molecule type" value="Genomic_DNA"/>
</dbReference>
<proteinExistence type="predicted"/>
<dbReference type="GO" id="GO:0000978">
    <property type="term" value="F:RNA polymerase II cis-regulatory region sequence-specific DNA binding"/>
    <property type="evidence" value="ECO:0007669"/>
    <property type="project" value="TreeGrafter"/>
</dbReference>
<dbReference type="SUPFAM" id="SSF47095">
    <property type="entry name" value="HMG-box"/>
    <property type="match status" value="1"/>
</dbReference>
<accession>A0A317SZW2</accession>
<dbReference type="PANTHER" id="PTHR45789:SF2">
    <property type="entry name" value="FI18025P1"/>
    <property type="match status" value="1"/>
</dbReference>
<feature type="domain" description="HMG box" evidence="4">
    <location>
        <begin position="154"/>
        <end position="222"/>
    </location>
</feature>
<dbReference type="Pfam" id="PF00505">
    <property type="entry name" value="HMG_box"/>
    <property type="match status" value="1"/>
</dbReference>
<dbReference type="CDD" id="cd01389">
    <property type="entry name" value="HMG-box_ROX1-like"/>
    <property type="match status" value="1"/>
</dbReference>
<dbReference type="SMART" id="SM00398">
    <property type="entry name" value="HMG"/>
    <property type="match status" value="1"/>
</dbReference>
<dbReference type="InterPro" id="IPR051356">
    <property type="entry name" value="SOX/SOX-like_TF"/>
</dbReference>
<dbReference type="OrthoDB" id="6247875at2759"/>
<protein>
    <recommendedName>
        <fullName evidence="4">HMG box domain-containing protein</fullName>
    </recommendedName>
</protein>
<dbReference type="PROSITE" id="PS50118">
    <property type="entry name" value="HMG_BOX_2"/>
    <property type="match status" value="1"/>
</dbReference>
<gene>
    <name evidence="5" type="ORF">C7212DRAFT_307776</name>
</gene>
<keyword evidence="6" id="KW-1185">Reference proteome</keyword>
<dbReference type="GO" id="GO:0005634">
    <property type="term" value="C:nucleus"/>
    <property type="evidence" value="ECO:0007669"/>
    <property type="project" value="UniProtKB-UniRule"/>
</dbReference>
<reference evidence="5 6" key="1">
    <citation type="submission" date="2018-03" db="EMBL/GenBank/DDBJ databases">
        <title>Genomes of Pezizomycetes fungi and the evolution of truffles.</title>
        <authorList>
            <person name="Murat C."/>
            <person name="Payen T."/>
            <person name="Noel B."/>
            <person name="Kuo A."/>
            <person name="Martin F.M."/>
        </authorList>
    </citation>
    <scope>NUCLEOTIDE SEQUENCE [LARGE SCALE GENOMIC DNA]</scope>
    <source>
        <strain evidence="5">091103-1</strain>
    </source>
</reference>
<name>A0A317SZW2_9PEZI</name>
<sequence>MSSLSVLQMAVEAGPLIHQRYHGVNLSQYLSMFANKTFSFNGSDGAQLSVLHMLPADWKPASGPLSVSFDSAPHTVIGTHHTIRSRPVYKLSDGSILLVFDPVVTDVDFQLTDRSFEDPQHEITGLTRFLRLATDEQDFASHGASLSLIRAKGVKRPANAFILFRTENMRTIKTRYPQMGNNDISKILGRMWQNSSNEAKEVYKARARQLAISHKLVNPNYKYTPRRSHEIRRRAYARKGLSNYVDLHSPGAERDARERATTHLGTLTAQFASEPSTVTLGEIIEEAEKVLGSFGLIN</sequence>
<comment type="caution">
    <text evidence="5">The sequence shown here is derived from an EMBL/GenBank/DDBJ whole genome shotgun (WGS) entry which is preliminary data.</text>
</comment>
<dbReference type="GO" id="GO:0000981">
    <property type="term" value="F:DNA-binding transcription factor activity, RNA polymerase II-specific"/>
    <property type="evidence" value="ECO:0007669"/>
    <property type="project" value="TreeGrafter"/>
</dbReference>
<evidence type="ECO:0000256" key="2">
    <source>
        <dbReference type="ARBA" id="ARBA00023242"/>
    </source>
</evidence>
<organism evidence="5 6">
    <name type="scientific">Tuber magnatum</name>
    <name type="common">white Piedmont truffle</name>
    <dbReference type="NCBI Taxonomy" id="42249"/>
    <lineage>
        <taxon>Eukaryota</taxon>
        <taxon>Fungi</taxon>
        <taxon>Dikarya</taxon>
        <taxon>Ascomycota</taxon>
        <taxon>Pezizomycotina</taxon>
        <taxon>Pezizomycetes</taxon>
        <taxon>Pezizales</taxon>
        <taxon>Tuberaceae</taxon>
        <taxon>Tuber</taxon>
    </lineage>
</organism>
<keyword evidence="2 3" id="KW-0539">Nucleus</keyword>
<feature type="DNA-binding region" description="HMG box" evidence="3">
    <location>
        <begin position="154"/>
        <end position="222"/>
    </location>
</feature>
<dbReference type="Proteomes" id="UP000246991">
    <property type="component" value="Unassembled WGS sequence"/>
</dbReference>
<evidence type="ECO:0000256" key="3">
    <source>
        <dbReference type="PROSITE-ProRule" id="PRU00267"/>
    </source>
</evidence>